<proteinExistence type="inferred from homology"/>
<feature type="domain" description="Era-type G" evidence="10">
    <location>
        <begin position="1"/>
        <end position="167"/>
    </location>
</feature>
<feature type="region of interest" description="G3" evidence="7">
    <location>
        <begin position="53"/>
        <end position="56"/>
    </location>
</feature>
<feature type="region of interest" description="G4" evidence="7">
    <location>
        <begin position="117"/>
        <end position="120"/>
    </location>
</feature>
<keyword evidence="6" id="KW-0472">Membrane</keyword>
<comment type="caution">
    <text evidence="11">The sequence shown here is derived from an EMBL/GenBank/DDBJ whole genome shotgun (WGS) entry which is preliminary data.</text>
</comment>
<feature type="region of interest" description="G1" evidence="7">
    <location>
        <begin position="6"/>
        <end position="13"/>
    </location>
</feature>
<protein>
    <recommendedName>
        <fullName evidence="2 6">GTPase Era</fullName>
    </recommendedName>
</protein>
<evidence type="ECO:0000259" key="9">
    <source>
        <dbReference type="PROSITE" id="PS50823"/>
    </source>
</evidence>
<dbReference type="SUPFAM" id="SSF54814">
    <property type="entry name" value="Prokaryotic type KH domain (KH-domain type II)"/>
    <property type="match status" value="1"/>
</dbReference>
<sequence length="293" mass="33417">MVALIGLPNSGKSTFINHAVGAKVSIVTHKAQTTRTRVRGIALQDDCQIVFVDTPGIFASPKRRLERSMVQAAWDAVQDCDLALFMHDANRSGEDEQTGHLLERLGQRRTPLALMLNKIDSVRRDRLLGLAASLNDRATFEQTFMISAKTGDGVQDVLDWLCQRIPEEAWLYPEDQLSDLSERLMAAEITREKLFLNLHEELPYSLTVETESWESFDNGSIRVEQTIYVERDAQKKIALGAKGATIRKVRSQAQMELETLLETKVHLFLFVKVRERWVDDPSRYREWGLDFDL</sequence>
<dbReference type="NCBIfam" id="TIGR00436">
    <property type="entry name" value="era"/>
    <property type="match status" value="1"/>
</dbReference>
<evidence type="ECO:0000313" key="12">
    <source>
        <dbReference type="Proteomes" id="UP001595799"/>
    </source>
</evidence>
<reference evidence="12" key="1">
    <citation type="journal article" date="2019" name="Int. J. Syst. Evol. Microbiol.">
        <title>The Global Catalogue of Microorganisms (GCM) 10K type strain sequencing project: providing services to taxonomists for standard genome sequencing and annotation.</title>
        <authorList>
            <consortium name="The Broad Institute Genomics Platform"/>
            <consortium name="The Broad Institute Genome Sequencing Center for Infectious Disease"/>
            <person name="Wu L."/>
            <person name="Ma J."/>
        </authorList>
    </citation>
    <scope>NUCLEOTIDE SEQUENCE [LARGE SCALE GENOMIC DNA]</scope>
    <source>
        <strain evidence="12">CECT 8472</strain>
    </source>
</reference>
<comment type="subunit">
    <text evidence="6">Monomer.</text>
</comment>
<keyword evidence="12" id="KW-1185">Reference proteome</keyword>
<feature type="region of interest" description="G2" evidence="7">
    <location>
        <begin position="32"/>
        <end position="36"/>
    </location>
</feature>
<evidence type="ECO:0000256" key="4">
    <source>
        <dbReference type="ARBA" id="ARBA00022884"/>
    </source>
</evidence>
<evidence type="ECO:0000313" key="11">
    <source>
        <dbReference type="EMBL" id="MFC4351357.1"/>
    </source>
</evidence>
<keyword evidence="3 6" id="KW-0547">Nucleotide-binding</keyword>
<dbReference type="CDD" id="cd04163">
    <property type="entry name" value="Era"/>
    <property type="match status" value="1"/>
</dbReference>
<keyword evidence="6" id="KW-0699">rRNA-binding</keyword>
<feature type="binding site" evidence="6">
    <location>
        <begin position="6"/>
        <end position="13"/>
    </location>
    <ligand>
        <name>GTP</name>
        <dbReference type="ChEBI" id="CHEBI:37565"/>
    </ligand>
</feature>
<dbReference type="NCBIfam" id="NF000908">
    <property type="entry name" value="PRK00089.1"/>
    <property type="match status" value="1"/>
</dbReference>
<dbReference type="InterPro" id="IPR006073">
    <property type="entry name" value="GTP-bd"/>
</dbReference>
<evidence type="ECO:0000256" key="3">
    <source>
        <dbReference type="ARBA" id="ARBA00022741"/>
    </source>
</evidence>
<dbReference type="PROSITE" id="PS51713">
    <property type="entry name" value="G_ERA"/>
    <property type="match status" value="1"/>
</dbReference>
<evidence type="ECO:0000256" key="1">
    <source>
        <dbReference type="ARBA" id="ARBA00007921"/>
    </source>
</evidence>
<keyword evidence="4 6" id="KW-0694">RNA-binding</keyword>
<dbReference type="Pfam" id="PF01926">
    <property type="entry name" value="MMR_HSR1"/>
    <property type="match status" value="1"/>
</dbReference>
<dbReference type="PANTHER" id="PTHR42698">
    <property type="entry name" value="GTPASE ERA"/>
    <property type="match status" value="1"/>
</dbReference>
<dbReference type="NCBIfam" id="TIGR00231">
    <property type="entry name" value="small_GTP"/>
    <property type="match status" value="1"/>
</dbReference>
<accession>A0ABV8UKU1</accession>
<dbReference type="InterPro" id="IPR030388">
    <property type="entry name" value="G_ERA_dom"/>
</dbReference>
<feature type="region of interest" description="G5" evidence="7">
    <location>
        <begin position="146"/>
        <end position="148"/>
    </location>
</feature>
<feature type="domain" description="KH type-2" evidence="9">
    <location>
        <begin position="198"/>
        <end position="275"/>
    </location>
</feature>
<keyword evidence="6" id="KW-1003">Cell membrane</keyword>
<dbReference type="InterPro" id="IPR009019">
    <property type="entry name" value="KH_sf_prok-type"/>
</dbReference>
<comment type="function">
    <text evidence="6">An essential GTPase that binds both GDP and GTP, with rapid nucleotide exchange. Plays a role in 16S rRNA processing and 30S ribosomal subunit biogenesis and possibly also in cell cycle regulation and energy metabolism.</text>
</comment>
<dbReference type="InterPro" id="IPR004044">
    <property type="entry name" value="KH_dom_type_2"/>
</dbReference>
<dbReference type="InterPro" id="IPR005662">
    <property type="entry name" value="GTPase_Era-like"/>
</dbReference>
<dbReference type="HAMAP" id="MF_00367">
    <property type="entry name" value="GTPase_Era"/>
    <property type="match status" value="1"/>
</dbReference>
<comment type="subcellular location">
    <subcellularLocation>
        <location evidence="6">Cytoplasm</location>
    </subcellularLocation>
    <subcellularLocation>
        <location evidence="6">Cell membrane</location>
        <topology evidence="6">Peripheral membrane protein</topology>
    </subcellularLocation>
</comment>
<dbReference type="CDD" id="cd22534">
    <property type="entry name" value="KH-II_Era"/>
    <property type="match status" value="1"/>
</dbReference>
<dbReference type="PRINTS" id="PR00326">
    <property type="entry name" value="GTP1OBG"/>
</dbReference>
<dbReference type="PANTHER" id="PTHR42698:SF1">
    <property type="entry name" value="GTPASE ERA, MITOCHONDRIAL"/>
    <property type="match status" value="1"/>
</dbReference>
<dbReference type="Gene3D" id="3.40.50.300">
    <property type="entry name" value="P-loop containing nucleotide triphosphate hydrolases"/>
    <property type="match status" value="1"/>
</dbReference>
<organism evidence="11 12">
    <name type="scientific">Fodinicurvata halophila</name>
    <dbReference type="NCBI Taxonomy" id="1419723"/>
    <lineage>
        <taxon>Bacteria</taxon>
        <taxon>Pseudomonadati</taxon>
        <taxon>Pseudomonadota</taxon>
        <taxon>Alphaproteobacteria</taxon>
        <taxon>Rhodospirillales</taxon>
        <taxon>Rhodovibrionaceae</taxon>
        <taxon>Fodinicurvata</taxon>
    </lineage>
</organism>
<evidence type="ECO:0000256" key="5">
    <source>
        <dbReference type="ARBA" id="ARBA00023134"/>
    </source>
</evidence>
<evidence type="ECO:0000256" key="6">
    <source>
        <dbReference type="HAMAP-Rule" id="MF_00367"/>
    </source>
</evidence>
<dbReference type="RefSeq" id="WP_382421692.1">
    <property type="nucleotide sequence ID" value="NZ_JBHSCW010000003.1"/>
</dbReference>
<dbReference type="EMBL" id="JBHSCW010000003">
    <property type="protein sequence ID" value="MFC4351357.1"/>
    <property type="molecule type" value="Genomic_DNA"/>
</dbReference>
<comment type="similarity">
    <text evidence="1 6 7 8">Belongs to the TRAFAC class TrmE-Era-EngA-EngB-Septin-like GTPase superfamily. Era GTPase family.</text>
</comment>
<evidence type="ECO:0000256" key="8">
    <source>
        <dbReference type="RuleBase" id="RU003761"/>
    </source>
</evidence>
<dbReference type="SUPFAM" id="SSF52540">
    <property type="entry name" value="P-loop containing nucleoside triphosphate hydrolases"/>
    <property type="match status" value="1"/>
</dbReference>
<dbReference type="Proteomes" id="UP001595799">
    <property type="component" value="Unassembled WGS sequence"/>
</dbReference>
<evidence type="ECO:0000256" key="7">
    <source>
        <dbReference type="PROSITE-ProRule" id="PRU01050"/>
    </source>
</evidence>
<dbReference type="PROSITE" id="PS50823">
    <property type="entry name" value="KH_TYPE_2"/>
    <property type="match status" value="1"/>
</dbReference>
<dbReference type="InterPro" id="IPR015946">
    <property type="entry name" value="KH_dom-like_a/b"/>
</dbReference>
<dbReference type="InterPro" id="IPR027417">
    <property type="entry name" value="P-loop_NTPase"/>
</dbReference>
<feature type="binding site" evidence="6">
    <location>
        <begin position="53"/>
        <end position="57"/>
    </location>
    <ligand>
        <name>GTP</name>
        <dbReference type="ChEBI" id="CHEBI:37565"/>
    </ligand>
</feature>
<keyword evidence="5 6" id="KW-0342">GTP-binding</keyword>
<evidence type="ECO:0000259" key="10">
    <source>
        <dbReference type="PROSITE" id="PS51713"/>
    </source>
</evidence>
<dbReference type="Pfam" id="PF07650">
    <property type="entry name" value="KH_2"/>
    <property type="match status" value="1"/>
</dbReference>
<dbReference type="InterPro" id="IPR005225">
    <property type="entry name" value="Small_GTP-bd"/>
</dbReference>
<evidence type="ECO:0000256" key="2">
    <source>
        <dbReference type="ARBA" id="ARBA00020484"/>
    </source>
</evidence>
<name>A0ABV8UKU1_9PROT</name>
<keyword evidence="6" id="KW-0690">Ribosome biogenesis</keyword>
<gene>
    <name evidence="6 11" type="primary">era</name>
    <name evidence="11" type="ORF">ACFOW6_07365</name>
</gene>
<keyword evidence="6" id="KW-0963">Cytoplasm</keyword>
<dbReference type="Gene3D" id="3.30.300.20">
    <property type="match status" value="1"/>
</dbReference>
<feature type="binding site" evidence="6">
    <location>
        <begin position="117"/>
        <end position="120"/>
    </location>
    <ligand>
        <name>GTP</name>
        <dbReference type="ChEBI" id="CHEBI:37565"/>
    </ligand>
</feature>